<proteinExistence type="predicted"/>
<protein>
    <submittedName>
        <fullName evidence="1">Uncharacterized protein</fullName>
    </submittedName>
</protein>
<sequence length="289" mass="32225">MSADIFTPESNFPWLLYAYPWMPYPRRVSLYLSEKRISSTAIQIVHVSDPQAGNCVVPSQASKYPPRPAGSLPILAIPPSAGRTETLYIRQSMAIINFLEEQCAPSGELKHVGARELVTGKNVIERARLMELLTLAEELTVSWNSVRTFGTKAGTMVYPAGAKEMLRWVHRTLHTINDILASPDHAMRVASIADDEEPVSVADIVLYQFLEFVDDCYGVDVTKGSGDVKKDVYGREVKETYIGLEEFYEGFKKRRSAERNEQAGEVANDAVLERLKFWYDGVLPGGSSS</sequence>
<comment type="caution">
    <text evidence="1">The sequence shown here is derived from an EMBL/GenBank/DDBJ whole genome shotgun (WGS) entry which is preliminary data.</text>
</comment>
<evidence type="ECO:0000313" key="1">
    <source>
        <dbReference type="EMBL" id="KAJ9654830.1"/>
    </source>
</evidence>
<keyword evidence="2" id="KW-1185">Reference proteome</keyword>
<dbReference type="Proteomes" id="UP001172386">
    <property type="component" value="Unassembled WGS sequence"/>
</dbReference>
<accession>A0ACC3A3K7</accession>
<organism evidence="1 2">
    <name type="scientific">Neophaeococcomyces mojaviensis</name>
    <dbReference type="NCBI Taxonomy" id="3383035"/>
    <lineage>
        <taxon>Eukaryota</taxon>
        <taxon>Fungi</taxon>
        <taxon>Dikarya</taxon>
        <taxon>Ascomycota</taxon>
        <taxon>Pezizomycotina</taxon>
        <taxon>Eurotiomycetes</taxon>
        <taxon>Chaetothyriomycetidae</taxon>
        <taxon>Chaetothyriales</taxon>
        <taxon>Chaetothyriales incertae sedis</taxon>
        <taxon>Neophaeococcomyces</taxon>
    </lineage>
</organism>
<name>A0ACC3A3K7_9EURO</name>
<dbReference type="EMBL" id="JAPDRQ010000111">
    <property type="protein sequence ID" value="KAJ9654830.1"/>
    <property type="molecule type" value="Genomic_DNA"/>
</dbReference>
<reference evidence="1" key="1">
    <citation type="submission" date="2022-10" db="EMBL/GenBank/DDBJ databases">
        <title>Culturing micro-colonial fungi from biological soil crusts in the Mojave desert and describing Neophaeococcomyces mojavensis, and introducing the new genera and species Taxawa tesnikishii.</title>
        <authorList>
            <person name="Kurbessoian T."/>
            <person name="Stajich J.E."/>
        </authorList>
    </citation>
    <scope>NUCLEOTIDE SEQUENCE</scope>
    <source>
        <strain evidence="1">JES_112</strain>
    </source>
</reference>
<gene>
    <name evidence="1" type="ORF">H2198_006185</name>
</gene>
<evidence type="ECO:0000313" key="2">
    <source>
        <dbReference type="Proteomes" id="UP001172386"/>
    </source>
</evidence>